<dbReference type="EMBL" id="BAABRO010000002">
    <property type="protein sequence ID" value="GAA5505656.1"/>
    <property type="molecule type" value="Genomic_DNA"/>
</dbReference>
<organism evidence="1 2">
    <name type="scientific">Novipirellula caenicola</name>
    <dbReference type="NCBI Taxonomy" id="1536901"/>
    <lineage>
        <taxon>Bacteria</taxon>
        <taxon>Pseudomonadati</taxon>
        <taxon>Planctomycetota</taxon>
        <taxon>Planctomycetia</taxon>
        <taxon>Pirellulales</taxon>
        <taxon>Pirellulaceae</taxon>
        <taxon>Novipirellula</taxon>
    </lineage>
</organism>
<evidence type="ECO:0000313" key="2">
    <source>
        <dbReference type="Proteomes" id="UP001416858"/>
    </source>
</evidence>
<name>A0ABP9VLX3_9BACT</name>
<gene>
    <name evidence="1" type="ORF">Rcae01_01101</name>
</gene>
<reference evidence="1 2" key="1">
    <citation type="submission" date="2024-02" db="EMBL/GenBank/DDBJ databases">
        <title>Rhodopirellula caenicola NBRC 110016.</title>
        <authorList>
            <person name="Ichikawa N."/>
            <person name="Katano-Makiyama Y."/>
            <person name="Hidaka K."/>
        </authorList>
    </citation>
    <scope>NUCLEOTIDE SEQUENCE [LARGE SCALE GENOMIC DNA]</scope>
    <source>
        <strain evidence="1 2">NBRC 110016</strain>
    </source>
</reference>
<evidence type="ECO:0000313" key="1">
    <source>
        <dbReference type="EMBL" id="GAA5505656.1"/>
    </source>
</evidence>
<dbReference type="InterPro" id="IPR052894">
    <property type="entry name" value="AsmA-related"/>
</dbReference>
<dbReference type="RefSeq" id="WP_345682670.1">
    <property type="nucleotide sequence ID" value="NZ_BAABRO010000002.1"/>
</dbReference>
<dbReference type="PANTHER" id="PTHR30441:SF8">
    <property type="entry name" value="DUF748 DOMAIN-CONTAINING PROTEIN"/>
    <property type="match status" value="1"/>
</dbReference>
<sequence>MKSKWRRWLTLAFAAGFILVLCRNHIARVAAVKLGSYFLSTSLEIDSVLLNWGTFSVSGITLREPRTSEDGSIDHDAVTAHETADPQVTIGGLTVDWSILSGLREGVWAPRVVVHAPCLHVRFDDTGALISRFPQSEASGGDPSGKIPIQQLSVDGARLVIHQTGRESFTVPDIRVQAEFSDAIQLRTLIPDLFGGSIDIRTRIHPTTFVGNTSLVVHGIKFDTAKLQHLPLVPKSINQHPITSSGSLQVACNHATGIAPDSLSIAIKGSLSNIQSQHLGRIAKQFELKAALRHGDLRIEATGDPLDGLAEMKLDAKIQSESATVTATSKLENCDWKRISTAFPQIPRFMLACQSTSHLSLQWQRDRLAFQGNVTGTASDLDLDGISIADVHADMQTQGSIDPQHPESLAGHITGSIESGGVNLRQLGERLEDPEMSGNVRLCGSIDLDLQQLASPNGHTGEVIVNCSGVSTQDATMDDAEFRLSVAEGTATLSSTDVLVRDKPGHPWLHLLASATIPLDMDADIDSRATISITPSDSLPTLLGLPKTQLSGRLATEITASCPVRHAAQAAAWTANINVRGRDLIVAGESINDFDIHPSLGSGQISVPAFALRWRENQCQFSADGSVDDSLTLSGTIQSNTVRVDDLSAVVSRFSGSRLRASGDASIRGHFDFSSSPLKFTAGGDASLENARYAGKWLGAAQLRWNADPSSFALASSSDDLFGGQYQLTATARDLDWTKTIVEGEFQNIQASRLVACSGLSIPSSGTLHGGLRVTSIADLESLNGHAWLQSKNLSMKQLPLEIRQAAIKVDAGAVSVNSDGGLATGRYAVAGHGQLDRLVRFFESESPPMLEQIPVTFEAKLSDLALHRVIAAMDLPRDTRRLRATISGDCVRTSAMFDGSRLCSLNGSLEKLRWDRSLVSDRVAVSMAIHPSRIDVDNLSGHFADGRLSGKASVDFSATPVGRFDFSANRINLRRATAPFVSAEMSGTANVQVSGRIGPVVSGRADVSVDHAVMAGLVIREARFPVDWSYSQASQIARWQCRAGVVGVGGGRVHVASQGNFDRSLSMATSMRIERVDTAKLLQGSSSGAGVIDGKVTLNAKRARDAKNFVGHFDLEMSNINAMELPIMDELSSLVRLAPSRPGNGQDGGYVYGRIAGGLVQVEELAISQSTVQVLMSGTASMDGRLDFDVTASTESNGPADQLLEMANSPVMMATAAPIAVVAKANELLKDRVVHVHVGGTSARPTLRLQPGKQLSQDAVRFFLSSSLGTNVADAVGPQNRPSRR</sequence>
<dbReference type="Proteomes" id="UP001416858">
    <property type="component" value="Unassembled WGS sequence"/>
</dbReference>
<evidence type="ECO:0008006" key="3">
    <source>
        <dbReference type="Google" id="ProtNLM"/>
    </source>
</evidence>
<dbReference type="PANTHER" id="PTHR30441">
    <property type="entry name" value="DUF748 DOMAIN-CONTAINING PROTEIN"/>
    <property type="match status" value="1"/>
</dbReference>
<proteinExistence type="predicted"/>
<protein>
    <recommendedName>
        <fullName evidence="3">AsmA-like C-terminal domain-containing protein</fullName>
    </recommendedName>
</protein>
<accession>A0ABP9VLX3</accession>
<comment type="caution">
    <text evidence="1">The sequence shown here is derived from an EMBL/GenBank/DDBJ whole genome shotgun (WGS) entry which is preliminary data.</text>
</comment>
<keyword evidence="2" id="KW-1185">Reference proteome</keyword>